<protein>
    <submittedName>
        <fullName evidence="2">Uncharacterized protein</fullName>
    </submittedName>
</protein>
<dbReference type="AlphaFoldDB" id="V9R8U6"/>
<dbReference type="EMBL" id="CP006917">
    <property type="protein sequence ID" value="AHC39723.1"/>
    <property type="molecule type" value="Genomic_DNA"/>
</dbReference>
<organism evidence="2 3">
    <name type="scientific">Ehrlichia muris AS145</name>
    <dbReference type="NCBI Taxonomy" id="1423892"/>
    <lineage>
        <taxon>Bacteria</taxon>
        <taxon>Pseudomonadati</taxon>
        <taxon>Pseudomonadota</taxon>
        <taxon>Alphaproteobacteria</taxon>
        <taxon>Rickettsiales</taxon>
        <taxon>Anaplasmataceae</taxon>
        <taxon>Ehrlichia</taxon>
    </lineage>
</organism>
<keyword evidence="1" id="KW-1133">Transmembrane helix</keyword>
<evidence type="ECO:0000313" key="3">
    <source>
        <dbReference type="Proteomes" id="UP000018689"/>
    </source>
</evidence>
<evidence type="ECO:0000313" key="2">
    <source>
        <dbReference type="EMBL" id="AHC39723.1"/>
    </source>
</evidence>
<dbReference type="HOGENOM" id="CLU_2733629_0_0_5"/>
<accession>V9R8U6</accession>
<sequence length="71" mass="8481">MSLINNDTIKNSIFICLKKFKVWCYRIPVVYGFVYSDLGIPNGWLYSIYVIFVEAYFILNRLALCVYFMYN</sequence>
<name>V9R8U6_9RICK</name>
<keyword evidence="1" id="KW-0472">Membrane</keyword>
<dbReference type="STRING" id="1423892.EMUR_02700"/>
<dbReference type="PATRIC" id="fig|1423892.3.peg.553"/>
<evidence type="ECO:0000256" key="1">
    <source>
        <dbReference type="SAM" id="Phobius"/>
    </source>
</evidence>
<dbReference type="KEGG" id="emr:EMUR_02700"/>
<reference evidence="2 3" key="1">
    <citation type="journal article" date="2014" name="Genome Announc.">
        <title>Complete Genome Sequence of Ehrlichia muris Strain AS145T, a Model Monocytotropic Ehrlichia Strain.</title>
        <authorList>
            <person name="Thirumalapura N.R."/>
            <person name="Qin X."/>
            <person name="Kuriakose J.A."/>
            <person name="Walker D.H."/>
        </authorList>
    </citation>
    <scope>NUCLEOTIDE SEQUENCE [LARGE SCALE GENOMIC DNA]</scope>
    <source>
        <strain evidence="3">AS154</strain>
    </source>
</reference>
<gene>
    <name evidence="2" type="ORF">EMUR_02700</name>
</gene>
<feature type="transmembrane region" description="Helical" evidence="1">
    <location>
        <begin position="44"/>
        <end position="70"/>
    </location>
</feature>
<dbReference type="Proteomes" id="UP000018689">
    <property type="component" value="Chromosome"/>
</dbReference>
<keyword evidence="1" id="KW-0812">Transmembrane</keyword>
<keyword evidence="3" id="KW-1185">Reference proteome</keyword>
<proteinExistence type="predicted"/>